<gene>
    <name evidence="7" type="ORF">RXV94_02425</name>
</gene>
<dbReference type="RefSeq" id="WP_316660820.1">
    <property type="nucleotide sequence ID" value="NZ_JAWHTF010000001.1"/>
</dbReference>
<keyword evidence="1 4" id="KW-0349">Heme</keyword>
<evidence type="ECO:0000313" key="7">
    <source>
        <dbReference type="EMBL" id="MDU8885000.1"/>
    </source>
</evidence>
<dbReference type="Pfam" id="PF13442">
    <property type="entry name" value="Cytochrome_CBB3"/>
    <property type="match status" value="1"/>
</dbReference>
<keyword evidence="5" id="KW-0812">Transmembrane</keyword>
<evidence type="ECO:0000256" key="3">
    <source>
        <dbReference type="ARBA" id="ARBA00023004"/>
    </source>
</evidence>
<evidence type="ECO:0000313" key="8">
    <source>
        <dbReference type="Proteomes" id="UP001268651"/>
    </source>
</evidence>
<accession>A0ABU3U4H3</accession>
<feature type="transmembrane region" description="Helical" evidence="5">
    <location>
        <begin position="6"/>
        <end position="28"/>
    </location>
</feature>
<proteinExistence type="predicted"/>
<protein>
    <submittedName>
        <fullName evidence="7">Cytochrome c</fullName>
    </submittedName>
</protein>
<reference evidence="7 8" key="1">
    <citation type="submission" date="2023-10" db="EMBL/GenBank/DDBJ databases">
        <title>Marimonas sp. nov. isolated from tidal mud flat.</title>
        <authorList>
            <person name="Jaincy N.J."/>
            <person name="Srinivasan S."/>
            <person name="Lee S.-S."/>
        </authorList>
    </citation>
    <scope>NUCLEOTIDE SEQUENCE [LARGE SCALE GENOMIC DNA]</scope>
    <source>
        <strain evidence="7 8">MJ-SS3</strain>
    </source>
</reference>
<dbReference type="EMBL" id="JAWHTF010000001">
    <property type="protein sequence ID" value="MDU8885000.1"/>
    <property type="molecule type" value="Genomic_DNA"/>
</dbReference>
<dbReference type="Proteomes" id="UP001268651">
    <property type="component" value="Unassembled WGS sequence"/>
</dbReference>
<dbReference type="Gene3D" id="1.10.760.10">
    <property type="entry name" value="Cytochrome c-like domain"/>
    <property type="match status" value="1"/>
</dbReference>
<evidence type="ECO:0000256" key="2">
    <source>
        <dbReference type="ARBA" id="ARBA00022723"/>
    </source>
</evidence>
<feature type="domain" description="Cytochrome c" evidence="6">
    <location>
        <begin position="50"/>
        <end position="136"/>
    </location>
</feature>
<evidence type="ECO:0000259" key="6">
    <source>
        <dbReference type="PROSITE" id="PS51007"/>
    </source>
</evidence>
<dbReference type="SUPFAM" id="SSF46626">
    <property type="entry name" value="Cytochrome c"/>
    <property type="match status" value="1"/>
</dbReference>
<evidence type="ECO:0000256" key="1">
    <source>
        <dbReference type="ARBA" id="ARBA00022617"/>
    </source>
</evidence>
<organism evidence="7 8">
    <name type="scientific">Gilvirhabdus luticola</name>
    <dbReference type="NCBI Taxonomy" id="3079858"/>
    <lineage>
        <taxon>Bacteria</taxon>
        <taxon>Pseudomonadati</taxon>
        <taxon>Bacteroidota</taxon>
        <taxon>Flavobacteriia</taxon>
        <taxon>Flavobacteriales</taxon>
        <taxon>Flavobacteriaceae</taxon>
        <taxon>Gilvirhabdus</taxon>
    </lineage>
</organism>
<keyword evidence="5" id="KW-1133">Transmembrane helix</keyword>
<keyword evidence="8" id="KW-1185">Reference proteome</keyword>
<evidence type="ECO:0000256" key="5">
    <source>
        <dbReference type="SAM" id="Phobius"/>
    </source>
</evidence>
<dbReference type="InterPro" id="IPR036909">
    <property type="entry name" value="Cyt_c-like_dom_sf"/>
</dbReference>
<name>A0ABU3U4H3_9FLAO</name>
<keyword evidence="5" id="KW-0472">Membrane</keyword>
<keyword evidence="2 4" id="KW-0479">Metal-binding</keyword>
<keyword evidence="3 4" id="KW-0408">Iron</keyword>
<dbReference type="InterPro" id="IPR009056">
    <property type="entry name" value="Cyt_c-like_dom"/>
</dbReference>
<comment type="caution">
    <text evidence="7">The sequence shown here is derived from an EMBL/GenBank/DDBJ whole genome shotgun (WGS) entry which is preliminary data.</text>
</comment>
<evidence type="ECO:0000256" key="4">
    <source>
        <dbReference type="PROSITE-ProRule" id="PRU00433"/>
    </source>
</evidence>
<sequence length="137" mass="15533">MKNRIFIISTIILGSFASISMISGNIIIQEPWKIPSKYVNMDNPYATASDDEKVGRILYTKHCKSCHGSKGHGDGTKAESIDTKVPDFDTDSFKKETDGSIYYKTIIGRDDMPSFEKKITDEEERWLVVNYIKSLVK</sequence>
<dbReference type="PROSITE" id="PS51007">
    <property type="entry name" value="CYTC"/>
    <property type="match status" value="1"/>
</dbReference>